<organism evidence="1 2">
    <name type="scientific">Geotalea uraniireducens</name>
    <dbReference type="NCBI Taxonomy" id="351604"/>
    <lineage>
        <taxon>Bacteria</taxon>
        <taxon>Pseudomonadati</taxon>
        <taxon>Thermodesulfobacteriota</taxon>
        <taxon>Desulfuromonadia</taxon>
        <taxon>Geobacterales</taxon>
        <taxon>Geobacteraceae</taxon>
        <taxon>Geotalea</taxon>
    </lineage>
</organism>
<dbReference type="Gene3D" id="1.10.1130.20">
    <property type="match status" value="1"/>
</dbReference>
<reference evidence="1 2" key="1">
    <citation type="submission" date="2022-12" db="EMBL/GenBank/DDBJ databases">
        <title>Polyphasic characterization of Geotalea uranireducens NIT-SL11 newly isolated from a complex of sewage sludge and microbially reduced graphene oxide.</title>
        <authorList>
            <person name="Xie L."/>
            <person name="Yoshida N."/>
            <person name="Meng L."/>
        </authorList>
    </citation>
    <scope>NUCLEOTIDE SEQUENCE [LARGE SCALE GENOMIC DNA]</scope>
    <source>
        <strain evidence="1 2">NIT-SL11</strain>
    </source>
</reference>
<dbReference type="SUPFAM" id="SSF48695">
    <property type="entry name" value="Multiheme cytochromes"/>
    <property type="match status" value="1"/>
</dbReference>
<keyword evidence="2" id="KW-1185">Reference proteome</keyword>
<gene>
    <name evidence="1" type="primary">dhc1</name>
    <name evidence="1" type="ORF">GURASL_34890</name>
</gene>
<dbReference type="Proteomes" id="UP001317705">
    <property type="component" value="Chromosome"/>
</dbReference>
<dbReference type="RefSeq" id="WP_282000663.1">
    <property type="nucleotide sequence ID" value="NZ_AP027151.1"/>
</dbReference>
<evidence type="ECO:0000313" key="1">
    <source>
        <dbReference type="EMBL" id="BDV44566.1"/>
    </source>
</evidence>
<name>A0ABM8EQQ1_9BACT</name>
<accession>A0ABM8EQQ1</accession>
<dbReference type="EMBL" id="AP027151">
    <property type="protein sequence ID" value="BDV44566.1"/>
    <property type="molecule type" value="Genomic_DNA"/>
</dbReference>
<evidence type="ECO:0000313" key="2">
    <source>
        <dbReference type="Proteomes" id="UP001317705"/>
    </source>
</evidence>
<proteinExistence type="predicted"/>
<sequence length="91" mass="9949">MKLGKRDVLFLVLIVALVAVLARHRGSEQGKPVPLDAVHRPFQEALANGAAREATEQGCVRCHATAARPLPPGHPPKEQCLYCHRFAAPRH</sequence>
<dbReference type="InterPro" id="IPR036280">
    <property type="entry name" value="Multihaem_cyt_sf"/>
</dbReference>
<protein>
    <submittedName>
        <fullName evidence="1">Cytochrome c</fullName>
    </submittedName>
</protein>